<reference evidence="2" key="1">
    <citation type="submission" date="2023-10" db="EMBL/GenBank/DDBJ databases">
        <authorList>
            <person name="Chen Y."/>
            <person name="Shah S."/>
            <person name="Dougan E. K."/>
            <person name="Thang M."/>
            <person name="Chan C."/>
        </authorList>
    </citation>
    <scope>NUCLEOTIDE SEQUENCE [LARGE SCALE GENOMIC DNA]</scope>
</reference>
<feature type="non-terminal residue" evidence="2">
    <location>
        <position position="1"/>
    </location>
</feature>
<organism evidence="2 3">
    <name type="scientific">Prorocentrum cordatum</name>
    <dbReference type="NCBI Taxonomy" id="2364126"/>
    <lineage>
        <taxon>Eukaryota</taxon>
        <taxon>Sar</taxon>
        <taxon>Alveolata</taxon>
        <taxon>Dinophyceae</taxon>
        <taxon>Prorocentrales</taxon>
        <taxon>Prorocentraceae</taxon>
        <taxon>Prorocentrum</taxon>
    </lineage>
</organism>
<protein>
    <submittedName>
        <fullName evidence="2">Uncharacterized protein</fullName>
    </submittedName>
</protein>
<evidence type="ECO:0000313" key="2">
    <source>
        <dbReference type="EMBL" id="CAK0860676.1"/>
    </source>
</evidence>
<feature type="compositionally biased region" description="Basic and acidic residues" evidence="1">
    <location>
        <begin position="16"/>
        <end position="25"/>
    </location>
</feature>
<proteinExistence type="predicted"/>
<name>A0ABN9ULC8_9DINO</name>
<dbReference type="Proteomes" id="UP001189429">
    <property type="component" value="Unassembled WGS sequence"/>
</dbReference>
<accession>A0ABN9ULC8</accession>
<evidence type="ECO:0000256" key="1">
    <source>
        <dbReference type="SAM" id="MobiDB-lite"/>
    </source>
</evidence>
<gene>
    <name evidence="2" type="ORF">PCOR1329_LOCUS49572</name>
</gene>
<feature type="non-terminal residue" evidence="2">
    <location>
        <position position="248"/>
    </location>
</feature>
<evidence type="ECO:0000313" key="3">
    <source>
        <dbReference type="Proteomes" id="UP001189429"/>
    </source>
</evidence>
<keyword evidence="3" id="KW-1185">Reference proteome</keyword>
<feature type="region of interest" description="Disordered" evidence="1">
    <location>
        <begin position="1"/>
        <end position="30"/>
    </location>
</feature>
<comment type="caution">
    <text evidence="2">The sequence shown here is derived from an EMBL/GenBank/DDBJ whole genome shotgun (WGS) entry which is preliminary data.</text>
</comment>
<dbReference type="EMBL" id="CAUYUJ010016001">
    <property type="protein sequence ID" value="CAK0860676.1"/>
    <property type="molecule type" value="Genomic_DNA"/>
</dbReference>
<sequence length="248" mass="26652">RLQRPRGAAEGPGDACGRRTGDGRRGGRLAGAPLRSGLLAAHRAAALRALARERGAGGGQQPGASAARAGLPADMAQRPRTAQRFHERRHRPFLRAAGLGRALRLLPDHERLFPDHVRDLGLRGHRHIRCPVFLPAQRPERSTVFLRGRRQCVHYVHAGQRLDVGELRHTGVDGHQGVGDPGQGPARLEEPVRLGRGRAAAERRRRRLRPAHHAAARAAAAPRAAAARQGGRVLLGLPGLRAAAGQLV</sequence>